<evidence type="ECO:0000313" key="3">
    <source>
        <dbReference type="Proteomes" id="UP000034883"/>
    </source>
</evidence>
<dbReference type="InterPro" id="IPR011335">
    <property type="entry name" value="Restrct_endonuc-II-like"/>
</dbReference>
<dbReference type="SUPFAM" id="SSF52980">
    <property type="entry name" value="Restriction endonuclease-like"/>
    <property type="match status" value="1"/>
</dbReference>
<evidence type="ECO:0000259" key="1">
    <source>
        <dbReference type="Pfam" id="PF05685"/>
    </source>
</evidence>
<keyword evidence="3" id="KW-1185">Reference proteome</keyword>
<dbReference type="AlphaFoldDB" id="A0A0F6VZM4"/>
<proteinExistence type="predicted"/>
<organism evidence="2 3">
    <name type="scientific">Sandaracinus amylolyticus</name>
    <dbReference type="NCBI Taxonomy" id="927083"/>
    <lineage>
        <taxon>Bacteria</taxon>
        <taxon>Pseudomonadati</taxon>
        <taxon>Myxococcota</taxon>
        <taxon>Polyangia</taxon>
        <taxon>Polyangiales</taxon>
        <taxon>Sandaracinaceae</taxon>
        <taxon>Sandaracinus</taxon>
    </lineage>
</organism>
<dbReference type="KEGG" id="samy:DB32_000816"/>
<dbReference type="InterPro" id="IPR012296">
    <property type="entry name" value="Nuclease_put_TT1808"/>
</dbReference>
<feature type="domain" description="Putative restriction endonuclease" evidence="1">
    <location>
        <begin position="14"/>
        <end position="188"/>
    </location>
</feature>
<dbReference type="Pfam" id="PF05685">
    <property type="entry name" value="Uma2"/>
    <property type="match status" value="1"/>
</dbReference>
<name>A0A0F6VZM4_9BACT</name>
<gene>
    <name evidence="2" type="ORF">DB32_000816</name>
</gene>
<dbReference type="Proteomes" id="UP000034883">
    <property type="component" value="Chromosome"/>
</dbReference>
<dbReference type="CDD" id="cd06260">
    <property type="entry name" value="DUF820-like"/>
    <property type="match status" value="1"/>
</dbReference>
<dbReference type="Gene3D" id="3.90.1570.10">
    <property type="entry name" value="tt1808, chain A"/>
    <property type="match status" value="1"/>
</dbReference>
<evidence type="ECO:0000313" key="2">
    <source>
        <dbReference type="EMBL" id="AKF03667.1"/>
    </source>
</evidence>
<sequence length="204" mass="22915">MLRRMAEPARRLATYEDLLRTPEGVRAEVIHGALQTLPSPLPKHSKVQGAIRRFVGGPFDDDDGHGGPGGWWILLEVDVRFGAHDIVRPDLVGWRRARLPRPWDTRPIDVVPDWICEVTSPSNARHDRLVKARLYAAQGVPALWLVDPELRIAEALALNADKRWVDVGRFGDGDVARIPPFEEIELDVTRLFPPLDEPDAPPET</sequence>
<accession>A0A0F6VZM4</accession>
<reference evidence="2 3" key="1">
    <citation type="submission" date="2015-03" db="EMBL/GenBank/DDBJ databases">
        <title>Genome assembly of Sandaracinus amylolyticus DSM 53668.</title>
        <authorList>
            <person name="Sharma G."/>
            <person name="Subramanian S."/>
        </authorList>
    </citation>
    <scope>NUCLEOTIDE SEQUENCE [LARGE SCALE GENOMIC DNA]</scope>
    <source>
        <strain evidence="2 3">DSM 53668</strain>
    </source>
</reference>
<dbReference type="EMBL" id="CP011125">
    <property type="protein sequence ID" value="AKF03667.1"/>
    <property type="molecule type" value="Genomic_DNA"/>
</dbReference>
<dbReference type="PANTHER" id="PTHR34107:SF4">
    <property type="entry name" value="SLL1222 PROTEIN"/>
    <property type="match status" value="1"/>
</dbReference>
<dbReference type="PANTHER" id="PTHR34107">
    <property type="entry name" value="SLL0198 PROTEIN-RELATED"/>
    <property type="match status" value="1"/>
</dbReference>
<dbReference type="STRING" id="927083.DB32_000816"/>
<dbReference type="InterPro" id="IPR008538">
    <property type="entry name" value="Uma2"/>
</dbReference>
<protein>
    <recommendedName>
        <fullName evidence="1">Putative restriction endonuclease domain-containing protein</fullName>
    </recommendedName>
</protein>